<evidence type="ECO:0000313" key="11">
    <source>
        <dbReference type="Proteomes" id="UP000437068"/>
    </source>
</evidence>
<evidence type="ECO:0000313" key="16">
    <source>
        <dbReference type="Proteomes" id="UP000488956"/>
    </source>
</evidence>
<name>A0A6A3EM41_9STRA</name>
<evidence type="ECO:0000313" key="10">
    <source>
        <dbReference type="Proteomes" id="UP000433483"/>
    </source>
</evidence>
<keyword evidence="10" id="KW-1185">Reference proteome</keyword>
<dbReference type="Proteomes" id="UP000476176">
    <property type="component" value="Unassembled WGS sequence"/>
</dbReference>
<dbReference type="EMBL" id="QXGE01000908">
    <property type="protein sequence ID" value="KAE9301256.1"/>
    <property type="molecule type" value="Genomic_DNA"/>
</dbReference>
<evidence type="ECO:0000313" key="4">
    <source>
        <dbReference type="EMBL" id="KAE9136684.1"/>
    </source>
</evidence>
<dbReference type="Proteomes" id="UP000440732">
    <property type="component" value="Unassembled WGS sequence"/>
</dbReference>
<dbReference type="EMBL" id="QXGB01000936">
    <property type="protein sequence ID" value="KAE9200715.1"/>
    <property type="molecule type" value="Genomic_DNA"/>
</dbReference>
<proteinExistence type="predicted"/>
<dbReference type="Proteomes" id="UP000440367">
    <property type="component" value="Unassembled WGS sequence"/>
</dbReference>
<organism evidence="1 9">
    <name type="scientific">Phytophthora fragariae</name>
    <dbReference type="NCBI Taxonomy" id="53985"/>
    <lineage>
        <taxon>Eukaryota</taxon>
        <taxon>Sar</taxon>
        <taxon>Stramenopiles</taxon>
        <taxon>Oomycota</taxon>
        <taxon>Peronosporomycetes</taxon>
        <taxon>Peronosporales</taxon>
        <taxon>Peronosporaceae</taxon>
        <taxon>Phytophthora</taxon>
    </lineage>
</organism>
<evidence type="ECO:0000313" key="3">
    <source>
        <dbReference type="EMBL" id="KAE9101223.1"/>
    </source>
</evidence>
<dbReference type="Proteomes" id="UP000441208">
    <property type="component" value="Unassembled WGS sequence"/>
</dbReference>
<dbReference type="Proteomes" id="UP000437068">
    <property type="component" value="Unassembled WGS sequence"/>
</dbReference>
<dbReference type="EMBL" id="QXFZ01000967">
    <property type="protein sequence ID" value="KAE9100071.1"/>
    <property type="molecule type" value="Genomic_DNA"/>
</dbReference>
<dbReference type="AlphaFoldDB" id="A0A6A3EM41"/>
<evidence type="ECO:0000313" key="15">
    <source>
        <dbReference type="Proteomes" id="UP000476176"/>
    </source>
</evidence>
<dbReference type="EMBL" id="QXFX01000902">
    <property type="protein sequence ID" value="KAE9101223.1"/>
    <property type="molecule type" value="Genomic_DNA"/>
</dbReference>
<gene>
    <name evidence="8" type="ORF">PF001_g14531</name>
    <name evidence="7" type="ORF">PF002_g16748</name>
    <name evidence="6" type="ORF">PF004_g14405</name>
    <name evidence="5" type="ORF">PF005_g15239</name>
    <name evidence="4" type="ORF">PF006_g14333</name>
    <name evidence="2" type="ORF">PF007_g15659</name>
    <name evidence="1" type="ORF">PF009_g16559</name>
    <name evidence="3" type="ORF">PF010_g14524</name>
</gene>
<evidence type="ECO:0000313" key="9">
    <source>
        <dbReference type="Proteomes" id="UP000429523"/>
    </source>
</evidence>
<dbReference type="Proteomes" id="UP000429523">
    <property type="component" value="Unassembled WGS sequence"/>
</dbReference>
<evidence type="ECO:0000313" key="12">
    <source>
        <dbReference type="Proteomes" id="UP000440367"/>
    </source>
</evidence>
<protein>
    <submittedName>
        <fullName evidence="1">Uncharacterized protein</fullName>
    </submittedName>
</protein>
<comment type="caution">
    <text evidence="1">The sequence shown here is derived from an EMBL/GenBank/DDBJ whole genome shotgun (WGS) entry which is preliminary data.</text>
</comment>
<evidence type="ECO:0000313" key="2">
    <source>
        <dbReference type="EMBL" id="KAE9100071.1"/>
    </source>
</evidence>
<evidence type="ECO:0000313" key="7">
    <source>
        <dbReference type="EMBL" id="KAE9217601.1"/>
    </source>
</evidence>
<evidence type="ECO:0000313" key="14">
    <source>
        <dbReference type="Proteomes" id="UP000441208"/>
    </source>
</evidence>
<dbReference type="EMBL" id="QXGC01000916">
    <property type="protein sequence ID" value="KAE9216625.1"/>
    <property type="molecule type" value="Genomic_DNA"/>
</dbReference>
<evidence type="ECO:0000313" key="8">
    <source>
        <dbReference type="EMBL" id="KAE9301256.1"/>
    </source>
</evidence>
<accession>A0A6A3EM41</accession>
<sequence>MFPREQGWNANQKRFILDPANCCNRVPDANQPILSGKLKASPSRAT</sequence>
<evidence type="ECO:0000313" key="1">
    <source>
        <dbReference type="EMBL" id="KAE8933437.1"/>
    </source>
</evidence>
<reference evidence="9 10" key="1">
    <citation type="submission" date="2018-08" db="EMBL/GenBank/DDBJ databases">
        <title>Genomic investigation of the strawberry pathogen Phytophthora fragariae indicates pathogenicity is determined by transcriptional variation in three key races.</title>
        <authorList>
            <person name="Adams T.M."/>
            <person name="Armitage A.D."/>
            <person name="Sobczyk M.K."/>
            <person name="Bates H.J."/>
            <person name="Dunwell J.M."/>
            <person name="Nellist C.F."/>
            <person name="Harrison R.J."/>
        </authorList>
    </citation>
    <scope>NUCLEOTIDE SEQUENCE [LARGE SCALE GENOMIC DNA]</scope>
    <source>
        <strain evidence="8 11">A4</strain>
        <strain evidence="7 12">BC-1</strain>
        <strain evidence="6 15">BC-23</strain>
        <strain evidence="5 10">NOV-27</strain>
        <strain evidence="4 13">NOV-5</strain>
        <strain evidence="2 14">NOV-71</strain>
        <strain evidence="1 9">NOV-9</strain>
        <strain evidence="3 16">ONT-3</strain>
    </source>
</reference>
<dbReference type="EMBL" id="QXGF01001012">
    <property type="protein sequence ID" value="KAE8933437.1"/>
    <property type="molecule type" value="Genomic_DNA"/>
</dbReference>
<evidence type="ECO:0000313" key="5">
    <source>
        <dbReference type="EMBL" id="KAE9200715.1"/>
    </source>
</evidence>
<dbReference type="EMBL" id="QXGD01001005">
    <property type="protein sequence ID" value="KAE9217601.1"/>
    <property type="molecule type" value="Genomic_DNA"/>
</dbReference>
<evidence type="ECO:0000313" key="13">
    <source>
        <dbReference type="Proteomes" id="UP000440732"/>
    </source>
</evidence>
<dbReference type="OrthoDB" id="10268262at2759"/>
<evidence type="ECO:0000313" key="6">
    <source>
        <dbReference type="EMBL" id="KAE9216625.1"/>
    </source>
</evidence>
<dbReference type="EMBL" id="QXGA01000895">
    <property type="protein sequence ID" value="KAE9136684.1"/>
    <property type="molecule type" value="Genomic_DNA"/>
</dbReference>
<dbReference type="Proteomes" id="UP000488956">
    <property type="component" value="Unassembled WGS sequence"/>
</dbReference>
<dbReference type="Proteomes" id="UP000433483">
    <property type="component" value="Unassembled WGS sequence"/>
</dbReference>